<dbReference type="InterPro" id="IPR005334">
    <property type="entry name" value="Tctex-1-like"/>
</dbReference>
<dbReference type="CDD" id="cd21455">
    <property type="entry name" value="DLC-like_DYNLT1_DYNLT3"/>
    <property type="match status" value="1"/>
</dbReference>
<dbReference type="PANTHER" id="PTHR21255">
    <property type="entry name" value="T-COMPLEX-ASSOCIATED-TESTIS-EXPRESSED 1/ DYNEIN LIGHT CHAIN"/>
    <property type="match status" value="1"/>
</dbReference>
<dbReference type="OMA" id="LCIGPPS"/>
<dbReference type="GO" id="GO:0045505">
    <property type="term" value="F:dynein intermediate chain binding"/>
    <property type="evidence" value="ECO:0007669"/>
    <property type="project" value="TreeGrafter"/>
</dbReference>
<dbReference type="EMBL" id="VLTM01000009">
    <property type="protein sequence ID" value="KAA0166311.1"/>
    <property type="molecule type" value="Genomic_DNA"/>
</dbReference>
<evidence type="ECO:0000313" key="5">
    <source>
        <dbReference type="EMBL" id="KAA0168190.1"/>
    </source>
</evidence>
<evidence type="ECO:0000313" key="10">
    <source>
        <dbReference type="Proteomes" id="UP000325113"/>
    </source>
</evidence>
<keyword evidence="8" id="KW-1185">Reference proteome</keyword>
<dbReference type="AlphaFoldDB" id="A0A5A8CHP5"/>
<dbReference type="Proteomes" id="UP000323011">
    <property type="component" value="Unassembled WGS sequence"/>
</dbReference>
<evidence type="ECO:0000313" key="9">
    <source>
        <dbReference type="Proteomes" id="UP000324907"/>
    </source>
</evidence>
<feature type="region of interest" description="Disordered" evidence="1">
    <location>
        <begin position="1"/>
        <end position="22"/>
    </location>
</feature>
<evidence type="ECO:0000313" key="4">
    <source>
        <dbReference type="EMBL" id="KAA0166311.1"/>
    </source>
</evidence>
<dbReference type="EMBL" id="VLTN01000023">
    <property type="protein sequence ID" value="KAA0152014.1"/>
    <property type="molecule type" value="Genomic_DNA"/>
</dbReference>
<reference evidence="7 8" key="1">
    <citation type="submission" date="2019-07" db="EMBL/GenBank/DDBJ databases">
        <title>Genomes of Cafeteria roenbergensis.</title>
        <authorList>
            <person name="Fischer M.G."/>
            <person name="Hackl T."/>
            <person name="Roman M."/>
        </authorList>
    </citation>
    <scope>NUCLEOTIDE SEQUENCE [LARGE SCALE GENOMIC DNA]</scope>
    <source>
        <strain evidence="3 8">BVI</strain>
        <strain evidence="4 10">Cflag</strain>
        <strain evidence="6 7">E4-10P</strain>
        <strain evidence="5 9">RCC970-E3</strain>
    </source>
</reference>
<proteinExistence type="predicted"/>
<feature type="compositionally biased region" description="Low complexity" evidence="1">
    <location>
        <begin position="1"/>
        <end position="18"/>
    </location>
</feature>
<dbReference type="Pfam" id="PF03645">
    <property type="entry name" value="Tctex-1"/>
    <property type="match status" value="1"/>
</dbReference>
<dbReference type="PANTHER" id="PTHR21255:SF7">
    <property type="entry name" value="DYNEIN LIGHT CHAIN TCTEX-TYPE PROTEIN 2B"/>
    <property type="match status" value="1"/>
</dbReference>
<gene>
    <name evidence="2" type="ORF">CROE0942_LOCUS2336</name>
    <name evidence="6" type="ORF">FNF27_05241</name>
    <name evidence="5" type="ORF">FNF28_02608</name>
    <name evidence="3" type="ORF">FNF29_04129</name>
    <name evidence="4" type="ORF">FNF31_01535</name>
</gene>
<dbReference type="OrthoDB" id="10059120at2759"/>
<protein>
    <recommendedName>
        <fullName evidence="11">Dynein light chain</fullName>
    </recommendedName>
</protein>
<dbReference type="GO" id="GO:0007018">
    <property type="term" value="P:microtubule-based movement"/>
    <property type="evidence" value="ECO:0007669"/>
    <property type="project" value="TreeGrafter"/>
</dbReference>
<dbReference type="EMBL" id="HBET01003479">
    <property type="protein sequence ID" value="CAD8558002.1"/>
    <property type="molecule type" value="Transcribed_RNA"/>
</dbReference>
<evidence type="ECO:0000256" key="1">
    <source>
        <dbReference type="SAM" id="MobiDB-lite"/>
    </source>
</evidence>
<dbReference type="Proteomes" id="UP000324907">
    <property type="component" value="Unassembled WGS sequence"/>
</dbReference>
<evidence type="ECO:0000313" key="2">
    <source>
        <dbReference type="EMBL" id="CAD8558002.1"/>
    </source>
</evidence>
<organism evidence="3 8">
    <name type="scientific">Cafeteria roenbergensis</name>
    <name type="common">Marine flagellate</name>
    <dbReference type="NCBI Taxonomy" id="33653"/>
    <lineage>
        <taxon>Eukaryota</taxon>
        <taxon>Sar</taxon>
        <taxon>Stramenopiles</taxon>
        <taxon>Bigyra</taxon>
        <taxon>Opalozoa</taxon>
        <taxon>Bicosoecida</taxon>
        <taxon>Cafeteriaceae</taxon>
        <taxon>Cafeteria</taxon>
    </lineage>
</organism>
<reference evidence="2" key="2">
    <citation type="submission" date="2021-01" db="EMBL/GenBank/DDBJ databases">
        <authorList>
            <person name="Corre E."/>
            <person name="Pelletier E."/>
            <person name="Niang G."/>
            <person name="Scheremetjew M."/>
            <person name="Finn R."/>
            <person name="Kale V."/>
            <person name="Holt S."/>
            <person name="Cochrane G."/>
            <person name="Meng A."/>
            <person name="Brown T."/>
            <person name="Cohen L."/>
        </authorList>
    </citation>
    <scope>NUCLEOTIDE SEQUENCE</scope>
    <source>
        <strain evidence="2">E4-10</strain>
    </source>
</reference>
<evidence type="ECO:0000313" key="3">
    <source>
        <dbReference type="EMBL" id="KAA0152014.1"/>
    </source>
</evidence>
<dbReference type="EMBL" id="VLTL01000030">
    <property type="protein sequence ID" value="KAA0168190.1"/>
    <property type="molecule type" value="Genomic_DNA"/>
</dbReference>
<name>A0A5A8CHP5_CAFRO</name>
<dbReference type="Proteomes" id="UP000325113">
    <property type="component" value="Unassembled WGS sequence"/>
</dbReference>
<dbReference type="GO" id="GO:0005737">
    <property type="term" value="C:cytoplasm"/>
    <property type="evidence" value="ECO:0007669"/>
    <property type="project" value="TreeGrafter"/>
</dbReference>
<dbReference type="Gene3D" id="3.30.1140.40">
    <property type="entry name" value="Tctex-1"/>
    <property type="match status" value="1"/>
</dbReference>
<accession>A0A5A8CHP5</accession>
<sequence length="128" mass="13819">MASAAASEPAAASSAGPDAPKETLFAEIQDKLRDECHRIAGEVLGDKEYVADEVPELSGDISERCLARARELCPTYKVVVNVSLLQRTGSGLHTCSACFWDRELDACCSVRWESSSMYCIIAIFGISV</sequence>
<evidence type="ECO:0000313" key="6">
    <source>
        <dbReference type="EMBL" id="KAA0173317.1"/>
    </source>
</evidence>
<dbReference type="GO" id="GO:0005868">
    <property type="term" value="C:cytoplasmic dynein complex"/>
    <property type="evidence" value="ECO:0007669"/>
    <property type="project" value="TreeGrafter"/>
</dbReference>
<dbReference type="InterPro" id="IPR038586">
    <property type="entry name" value="Tctex-1-like_sf"/>
</dbReference>
<dbReference type="EMBL" id="VLTO01000035">
    <property type="protein sequence ID" value="KAA0173317.1"/>
    <property type="molecule type" value="Genomic_DNA"/>
</dbReference>
<dbReference type="Proteomes" id="UP000322899">
    <property type="component" value="Unassembled WGS sequence"/>
</dbReference>
<evidence type="ECO:0008006" key="11">
    <source>
        <dbReference type="Google" id="ProtNLM"/>
    </source>
</evidence>
<evidence type="ECO:0000313" key="7">
    <source>
        <dbReference type="Proteomes" id="UP000322899"/>
    </source>
</evidence>
<evidence type="ECO:0000313" key="8">
    <source>
        <dbReference type="Proteomes" id="UP000323011"/>
    </source>
</evidence>